<accession>A0AC60QJ14</accession>
<gene>
    <name evidence="1" type="ORF">HPB47_019135</name>
</gene>
<evidence type="ECO:0000313" key="2">
    <source>
        <dbReference type="Proteomes" id="UP000805193"/>
    </source>
</evidence>
<keyword evidence="2" id="KW-1185">Reference proteome</keyword>
<evidence type="ECO:0000313" key="1">
    <source>
        <dbReference type="EMBL" id="KAG0434397.1"/>
    </source>
</evidence>
<dbReference type="Proteomes" id="UP000805193">
    <property type="component" value="Unassembled WGS sequence"/>
</dbReference>
<name>A0AC60QJ14_IXOPE</name>
<proteinExistence type="predicted"/>
<comment type="caution">
    <text evidence="1">The sequence shown here is derived from an EMBL/GenBank/DDBJ whole genome shotgun (WGS) entry which is preliminary data.</text>
</comment>
<dbReference type="EMBL" id="JABSTQ010008540">
    <property type="protein sequence ID" value="KAG0434397.1"/>
    <property type="molecule type" value="Genomic_DNA"/>
</dbReference>
<reference evidence="1 2" key="1">
    <citation type="journal article" date="2020" name="Cell">
        <title>Large-Scale Comparative Analyses of Tick Genomes Elucidate Their Genetic Diversity and Vector Capacities.</title>
        <authorList>
            <consortium name="Tick Genome and Microbiome Consortium (TIGMIC)"/>
            <person name="Jia N."/>
            <person name="Wang J."/>
            <person name="Shi W."/>
            <person name="Du L."/>
            <person name="Sun Y."/>
            <person name="Zhan W."/>
            <person name="Jiang J.F."/>
            <person name="Wang Q."/>
            <person name="Zhang B."/>
            <person name="Ji P."/>
            <person name="Bell-Sakyi L."/>
            <person name="Cui X.M."/>
            <person name="Yuan T.T."/>
            <person name="Jiang B.G."/>
            <person name="Yang W.F."/>
            <person name="Lam T.T."/>
            <person name="Chang Q.C."/>
            <person name="Ding S.J."/>
            <person name="Wang X.J."/>
            <person name="Zhu J.G."/>
            <person name="Ruan X.D."/>
            <person name="Zhao L."/>
            <person name="Wei J.T."/>
            <person name="Ye R.Z."/>
            <person name="Que T.C."/>
            <person name="Du C.H."/>
            <person name="Zhou Y.H."/>
            <person name="Cheng J.X."/>
            <person name="Dai P.F."/>
            <person name="Guo W.B."/>
            <person name="Han X.H."/>
            <person name="Huang E.J."/>
            <person name="Li L.F."/>
            <person name="Wei W."/>
            <person name="Gao Y.C."/>
            <person name="Liu J.Z."/>
            <person name="Shao H.Z."/>
            <person name="Wang X."/>
            <person name="Wang C.C."/>
            <person name="Yang T.C."/>
            <person name="Huo Q.B."/>
            <person name="Li W."/>
            <person name="Chen H.Y."/>
            <person name="Chen S.E."/>
            <person name="Zhou L.G."/>
            <person name="Ni X.B."/>
            <person name="Tian J.H."/>
            <person name="Sheng Y."/>
            <person name="Liu T."/>
            <person name="Pan Y.S."/>
            <person name="Xia L.Y."/>
            <person name="Li J."/>
            <person name="Zhao F."/>
            <person name="Cao W.C."/>
        </authorList>
    </citation>
    <scope>NUCLEOTIDE SEQUENCE [LARGE SCALE GENOMIC DNA]</scope>
    <source>
        <strain evidence="1">Iper-2018</strain>
    </source>
</reference>
<sequence length="183" mass="20571">MAATEASINHQTDPRSSLAERTKNWPRNFRPRTMTTMKLPPTSRTGSPTVADVPADNRFSHNGNARTRQAHRHKKNHPIRHTVLRNRPPARLPKKLKPLPPLPPSDIKVVIRPREGLNLGAWRTDQVVCAINAACRFSPERKGLTIRIRQDQNLAIVSTPDESVAARARELPGITIDGRQFEV</sequence>
<protein>
    <submittedName>
        <fullName evidence="1">Uncharacterized protein</fullName>
    </submittedName>
</protein>
<organism evidence="1 2">
    <name type="scientific">Ixodes persulcatus</name>
    <name type="common">Taiga tick</name>
    <dbReference type="NCBI Taxonomy" id="34615"/>
    <lineage>
        <taxon>Eukaryota</taxon>
        <taxon>Metazoa</taxon>
        <taxon>Ecdysozoa</taxon>
        <taxon>Arthropoda</taxon>
        <taxon>Chelicerata</taxon>
        <taxon>Arachnida</taxon>
        <taxon>Acari</taxon>
        <taxon>Parasitiformes</taxon>
        <taxon>Ixodida</taxon>
        <taxon>Ixodoidea</taxon>
        <taxon>Ixodidae</taxon>
        <taxon>Ixodinae</taxon>
        <taxon>Ixodes</taxon>
    </lineage>
</organism>